<keyword evidence="9" id="KW-1185">Reference proteome</keyword>
<sequence length="144" mass="15448">MTTPWITGNLTDEQKAVFYAQMSAVQKDEVVGVLLALFLGTFGAHHFYLRRNGLGIMYVLFCWTGIPTIASWIECFFMPARVRQFNAEQATMLAASLQYAMPGTGGVPGIVPSKSFVAPACASCGAPLAPGVKFCSRCGTAVTQ</sequence>
<feature type="transmembrane region" description="Helical" evidence="5">
    <location>
        <begin position="30"/>
        <end position="49"/>
    </location>
</feature>
<evidence type="ECO:0000313" key="8">
    <source>
        <dbReference type="EMBL" id="QNI31235.1"/>
    </source>
</evidence>
<evidence type="ECO:0000256" key="1">
    <source>
        <dbReference type="ARBA" id="ARBA00004141"/>
    </source>
</evidence>
<accession>A0A7G8BFB5</accession>
<reference evidence="8 9" key="1">
    <citation type="submission" date="2020-08" db="EMBL/GenBank/DDBJ databases">
        <title>Edaphobacter telluris sp. nov. and Acidobacterium dinghuensis sp. nov., two acidobacteria isolated from forest soil.</title>
        <authorList>
            <person name="Fu J."/>
            <person name="Qiu L."/>
        </authorList>
    </citation>
    <scope>NUCLEOTIDE SEQUENCE [LARGE SCALE GENOMIC DNA]</scope>
    <source>
        <strain evidence="8">4Y35</strain>
    </source>
</reference>
<feature type="domain" description="TM2" evidence="6">
    <location>
        <begin position="27"/>
        <end position="75"/>
    </location>
</feature>
<keyword evidence="3 5" id="KW-1133">Transmembrane helix</keyword>
<feature type="domain" description="Zinc-ribbon" evidence="7">
    <location>
        <begin position="121"/>
        <end position="141"/>
    </location>
</feature>
<dbReference type="RefSeq" id="WP_186741710.1">
    <property type="nucleotide sequence ID" value="NZ_CP060394.1"/>
</dbReference>
<keyword evidence="4 5" id="KW-0472">Membrane</keyword>
<keyword evidence="2 5" id="KW-0812">Transmembrane</keyword>
<name>A0A7G8BFB5_9BACT</name>
<evidence type="ECO:0000313" key="9">
    <source>
        <dbReference type="Proteomes" id="UP000515312"/>
    </source>
</evidence>
<dbReference type="InterPro" id="IPR007829">
    <property type="entry name" value="TM2"/>
</dbReference>
<dbReference type="GO" id="GO:0016020">
    <property type="term" value="C:membrane"/>
    <property type="evidence" value="ECO:0007669"/>
    <property type="project" value="UniProtKB-SubCell"/>
</dbReference>
<evidence type="ECO:0000259" key="6">
    <source>
        <dbReference type="Pfam" id="PF05154"/>
    </source>
</evidence>
<proteinExistence type="predicted"/>
<dbReference type="EMBL" id="CP060394">
    <property type="protein sequence ID" value="QNI31235.1"/>
    <property type="molecule type" value="Genomic_DNA"/>
</dbReference>
<feature type="transmembrane region" description="Helical" evidence="5">
    <location>
        <begin position="55"/>
        <end position="77"/>
    </location>
</feature>
<evidence type="ECO:0000256" key="3">
    <source>
        <dbReference type="ARBA" id="ARBA00022989"/>
    </source>
</evidence>
<organism evidence="8 9">
    <name type="scientific">Alloacidobacterium dinghuense</name>
    <dbReference type="NCBI Taxonomy" id="2763107"/>
    <lineage>
        <taxon>Bacteria</taxon>
        <taxon>Pseudomonadati</taxon>
        <taxon>Acidobacteriota</taxon>
        <taxon>Terriglobia</taxon>
        <taxon>Terriglobales</taxon>
        <taxon>Acidobacteriaceae</taxon>
        <taxon>Alloacidobacterium</taxon>
    </lineage>
</organism>
<evidence type="ECO:0000256" key="5">
    <source>
        <dbReference type="SAM" id="Phobius"/>
    </source>
</evidence>
<gene>
    <name evidence="8" type="ORF">H7849_19380</name>
</gene>
<dbReference type="Pfam" id="PF13240">
    <property type="entry name" value="Zn_Ribbon_1"/>
    <property type="match status" value="1"/>
</dbReference>
<protein>
    <submittedName>
        <fullName evidence="8">NINE protein</fullName>
    </submittedName>
</protein>
<dbReference type="InterPro" id="IPR026870">
    <property type="entry name" value="Zinc_ribbon_dom"/>
</dbReference>
<dbReference type="Pfam" id="PF05154">
    <property type="entry name" value="TM2"/>
    <property type="match status" value="1"/>
</dbReference>
<dbReference type="AlphaFoldDB" id="A0A7G8BFB5"/>
<comment type="subcellular location">
    <subcellularLocation>
        <location evidence="1">Membrane</location>
        <topology evidence="1">Multi-pass membrane protein</topology>
    </subcellularLocation>
</comment>
<dbReference type="Proteomes" id="UP000515312">
    <property type="component" value="Chromosome"/>
</dbReference>
<evidence type="ECO:0000256" key="2">
    <source>
        <dbReference type="ARBA" id="ARBA00022692"/>
    </source>
</evidence>
<dbReference type="KEGG" id="adin:H7849_19380"/>
<evidence type="ECO:0000256" key="4">
    <source>
        <dbReference type="ARBA" id="ARBA00023136"/>
    </source>
</evidence>
<evidence type="ECO:0000259" key="7">
    <source>
        <dbReference type="Pfam" id="PF13240"/>
    </source>
</evidence>